<reference evidence="1 2" key="1">
    <citation type="submission" date="2021-10" db="EMBL/GenBank/DDBJ databases">
        <title>Streptomyces gossypii sp. nov., isolated from soil collected from cotton field.</title>
        <authorList>
            <person name="Ge X."/>
            <person name="Chen X."/>
            <person name="Liu W."/>
        </authorList>
    </citation>
    <scope>NUCLEOTIDE SEQUENCE [LARGE SCALE GENOMIC DNA]</scope>
    <source>
        <strain evidence="1 2">N2-109</strain>
    </source>
</reference>
<organism evidence="1 2">
    <name type="scientific">Streptomyces gossypii</name>
    <dbReference type="NCBI Taxonomy" id="2883101"/>
    <lineage>
        <taxon>Bacteria</taxon>
        <taxon>Bacillati</taxon>
        <taxon>Actinomycetota</taxon>
        <taxon>Actinomycetes</taxon>
        <taxon>Kitasatosporales</taxon>
        <taxon>Streptomycetaceae</taxon>
        <taxon>Streptomyces</taxon>
    </lineage>
</organism>
<name>A0ABT2K2A7_9ACTN</name>
<dbReference type="EMBL" id="JAJAGO010000019">
    <property type="protein sequence ID" value="MCT2594226.1"/>
    <property type="molecule type" value="Genomic_DNA"/>
</dbReference>
<sequence length="184" mass="19327">MAEIDNSALVAAGGYIYVAPVGTVKPADITDPLNPGVGYETIGHTSLDELPEIGREGDDPTKLGSWSNPSLKVVTPSVTYSIAFRSIQSTELTYQMYFGAGASATQPDGSFRIPATPIPQEKALLLVVVDGENFLPLWHPRVSLLGSDAVGMSTEGFITYPITATLLSSPDIGGGLGEWASIIT</sequence>
<dbReference type="Proteomes" id="UP001156389">
    <property type="component" value="Unassembled WGS sequence"/>
</dbReference>
<proteinExistence type="predicted"/>
<dbReference type="InterPro" id="IPR058154">
    <property type="entry name" value="Bxb1_TTP-like"/>
</dbReference>
<keyword evidence="2" id="KW-1185">Reference proteome</keyword>
<accession>A0ABT2K2A7</accession>
<evidence type="ECO:0000313" key="2">
    <source>
        <dbReference type="Proteomes" id="UP001156389"/>
    </source>
</evidence>
<dbReference type="RefSeq" id="WP_260221539.1">
    <property type="nucleotide sequence ID" value="NZ_JAJAGO010000019.1"/>
</dbReference>
<evidence type="ECO:0008006" key="3">
    <source>
        <dbReference type="Google" id="ProtNLM"/>
    </source>
</evidence>
<comment type="caution">
    <text evidence="1">The sequence shown here is derived from an EMBL/GenBank/DDBJ whole genome shotgun (WGS) entry which is preliminary data.</text>
</comment>
<dbReference type="Pfam" id="PF25681">
    <property type="entry name" value="Phage_TTP_17"/>
    <property type="match status" value="1"/>
</dbReference>
<protein>
    <recommendedName>
        <fullName evidence="3">Major tail protein</fullName>
    </recommendedName>
</protein>
<gene>
    <name evidence="1" type="ORF">LHJ74_30700</name>
</gene>
<evidence type="ECO:0000313" key="1">
    <source>
        <dbReference type="EMBL" id="MCT2594226.1"/>
    </source>
</evidence>